<dbReference type="PANTHER" id="PTHR42939">
    <property type="entry name" value="ABC TRANSPORTER ATP-BINDING PROTEIN ALBC-RELATED"/>
    <property type="match status" value="1"/>
</dbReference>
<name>A0AA44BES3_9CLOT</name>
<dbReference type="InterPro" id="IPR051782">
    <property type="entry name" value="ABC_Transporter_VariousFunc"/>
</dbReference>
<dbReference type="GO" id="GO:0016887">
    <property type="term" value="F:ATP hydrolysis activity"/>
    <property type="evidence" value="ECO:0007669"/>
    <property type="project" value="InterPro"/>
</dbReference>
<dbReference type="Proteomes" id="UP000449710">
    <property type="component" value="Unassembled WGS sequence"/>
</dbReference>
<evidence type="ECO:0000259" key="4">
    <source>
        <dbReference type="Pfam" id="PF00005"/>
    </source>
</evidence>
<dbReference type="RefSeq" id="WP_160723413.1">
    <property type="nucleotide sequence ID" value="NZ_SUMG01000032.1"/>
</dbReference>
<dbReference type="InterPro" id="IPR027417">
    <property type="entry name" value="P-loop_NTPase"/>
</dbReference>
<dbReference type="GO" id="GO:0005524">
    <property type="term" value="F:ATP binding"/>
    <property type="evidence" value="ECO:0007669"/>
    <property type="project" value="UniProtKB-KW"/>
</dbReference>
<proteinExistence type="predicted"/>
<dbReference type="PANTHER" id="PTHR42939:SF1">
    <property type="entry name" value="ABC TRANSPORTER ATP-BINDING PROTEIN ALBC-RELATED"/>
    <property type="match status" value="1"/>
</dbReference>
<comment type="caution">
    <text evidence="5">The sequence shown here is derived from an EMBL/GenBank/DDBJ whole genome shotgun (WGS) entry which is preliminary data.</text>
</comment>
<keyword evidence="1" id="KW-0813">Transport</keyword>
<evidence type="ECO:0000256" key="3">
    <source>
        <dbReference type="ARBA" id="ARBA00022840"/>
    </source>
</evidence>
<dbReference type="SUPFAM" id="SSF52540">
    <property type="entry name" value="P-loop containing nucleoside triphosphate hydrolases"/>
    <property type="match status" value="1"/>
</dbReference>
<organism evidence="5 6">
    <name type="scientific">Isachenkonia alkalipeptolytica</name>
    <dbReference type="NCBI Taxonomy" id="2565777"/>
    <lineage>
        <taxon>Bacteria</taxon>
        <taxon>Bacillati</taxon>
        <taxon>Bacillota</taxon>
        <taxon>Clostridia</taxon>
        <taxon>Eubacteriales</taxon>
        <taxon>Clostridiaceae</taxon>
        <taxon>Isachenkonia</taxon>
    </lineage>
</organism>
<dbReference type="Gene3D" id="3.40.50.300">
    <property type="entry name" value="P-loop containing nucleotide triphosphate hydrolases"/>
    <property type="match status" value="1"/>
</dbReference>
<sequence length="101" mass="11304">MHLEIKNLYKSFGDSQVLHGISFEVESGKALGFLGRNGAGKTTTLRILMNLYKQNQGEILLDGKPFKVQEHQIGYLPEERGLYPTFVLLPHKTVPVTYVGS</sequence>
<keyword evidence="3 5" id="KW-0067">ATP-binding</keyword>
<feature type="domain" description="ABC transporter" evidence="4">
    <location>
        <begin position="18"/>
        <end position="85"/>
    </location>
</feature>
<reference evidence="5 6" key="1">
    <citation type="submission" date="2019-04" db="EMBL/GenBank/DDBJ databases">
        <title>Isachenkonia alkalipeptolytica gen. nov. sp. nov. a new anaerobic, alkiliphilic organothrophic bacterium capable to reduce synthesized ferrihydrite isolated from a soda lake.</title>
        <authorList>
            <person name="Toshchakov S.V."/>
            <person name="Zavarzina D.G."/>
            <person name="Zhilina T.N."/>
            <person name="Kostrikina N.A."/>
            <person name="Kublanov I.V."/>
        </authorList>
    </citation>
    <scope>NUCLEOTIDE SEQUENCE [LARGE SCALE GENOMIC DNA]</scope>
    <source>
        <strain evidence="5 6">Z-1701</strain>
    </source>
</reference>
<accession>A0AA44BES3</accession>
<evidence type="ECO:0000313" key="6">
    <source>
        <dbReference type="Proteomes" id="UP000449710"/>
    </source>
</evidence>
<evidence type="ECO:0000256" key="1">
    <source>
        <dbReference type="ARBA" id="ARBA00022448"/>
    </source>
</evidence>
<dbReference type="EMBL" id="SUMG01000032">
    <property type="protein sequence ID" value="NBG89594.1"/>
    <property type="molecule type" value="Genomic_DNA"/>
</dbReference>
<dbReference type="InterPro" id="IPR003439">
    <property type="entry name" value="ABC_transporter-like_ATP-bd"/>
</dbReference>
<gene>
    <name evidence="5" type="ORF">ISALK_13990</name>
</gene>
<dbReference type="Pfam" id="PF00005">
    <property type="entry name" value="ABC_tran"/>
    <property type="match status" value="1"/>
</dbReference>
<protein>
    <submittedName>
        <fullName evidence="5">ATP-binding cassette domain-containing protein</fullName>
    </submittedName>
</protein>
<keyword evidence="2" id="KW-0547">Nucleotide-binding</keyword>
<evidence type="ECO:0000256" key="2">
    <source>
        <dbReference type="ARBA" id="ARBA00022741"/>
    </source>
</evidence>
<dbReference type="AlphaFoldDB" id="A0AA44BES3"/>
<evidence type="ECO:0000313" key="5">
    <source>
        <dbReference type="EMBL" id="NBG89594.1"/>
    </source>
</evidence>
<keyword evidence="6" id="KW-1185">Reference proteome</keyword>